<dbReference type="PANTHER" id="PTHR16222">
    <property type="entry name" value="ADP-RIBOSYLGLYCOHYDROLASE"/>
    <property type="match status" value="1"/>
</dbReference>
<feature type="binding site" evidence="3">
    <location>
        <position position="289"/>
    </location>
    <ligand>
        <name>Mg(2+)</name>
        <dbReference type="ChEBI" id="CHEBI:18420"/>
        <label>1</label>
    </ligand>
</feature>
<dbReference type="AlphaFoldDB" id="A0A940SVX0"/>
<organism evidence="4 5">
    <name type="scientific">Vagococcus allomyrinae</name>
    <dbReference type="NCBI Taxonomy" id="2794353"/>
    <lineage>
        <taxon>Bacteria</taxon>
        <taxon>Bacillati</taxon>
        <taxon>Bacillota</taxon>
        <taxon>Bacilli</taxon>
        <taxon>Lactobacillales</taxon>
        <taxon>Enterococcaceae</taxon>
        <taxon>Vagococcus</taxon>
    </lineage>
</organism>
<evidence type="ECO:0000313" key="5">
    <source>
        <dbReference type="Proteomes" id="UP000674938"/>
    </source>
</evidence>
<dbReference type="Gene3D" id="1.10.4080.10">
    <property type="entry name" value="ADP-ribosylation/Crystallin J1"/>
    <property type="match status" value="1"/>
</dbReference>
<feature type="binding site" evidence="3">
    <location>
        <position position="62"/>
    </location>
    <ligand>
        <name>Mg(2+)</name>
        <dbReference type="ChEBI" id="CHEBI:18420"/>
        <label>1</label>
    </ligand>
</feature>
<dbReference type="InterPro" id="IPR036705">
    <property type="entry name" value="Ribosyl_crysJ1_sf"/>
</dbReference>
<feature type="binding site" evidence="3">
    <location>
        <position position="60"/>
    </location>
    <ligand>
        <name>Mg(2+)</name>
        <dbReference type="ChEBI" id="CHEBI:18420"/>
        <label>1</label>
    </ligand>
</feature>
<dbReference type="GO" id="GO:0046872">
    <property type="term" value="F:metal ion binding"/>
    <property type="evidence" value="ECO:0007669"/>
    <property type="project" value="UniProtKB-KW"/>
</dbReference>
<comment type="cofactor">
    <cofactor evidence="3">
        <name>Mg(2+)</name>
        <dbReference type="ChEBI" id="CHEBI:18420"/>
    </cofactor>
    <text evidence="3">Binds 2 magnesium ions per subunit.</text>
</comment>
<name>A0A940SVX0_9ENTE</name>
<sequence length="342" mass="36416">MKKDKILGALYGAAIGDALGAPTELRSTEQIIATFDGLVKDYRKAPQDTFARDYPAGTVTDDFSMSYYLMEAIVASNGEFNETIAREAIMAWGEDPYYFDKFAGPTTRGAIENMKQGLPTDVDPFGLINYNSLATNGGAMKTIPLALLARGDRQKALAYTIAMCKPTHFNSNALSAAAAICCGATEAQLETATLESVVEAAIWGAKEGRLYGEAKEHISVGPDIAFKIKQAELIGRNAQGFEELLSVTANQIGTNFYVQESIPAVFSLLMGTKGATMAGIFAAVNVGGDTDTIASMLGGIAGGLNGQDAIPDYFIEVLEEVNPRLKIAKVISQFSAICLKES</sequence>
<keyword evidence="3" id="KW-0460">Magnesium</keyword>
<comment type="caution">
    <text evidence="4">The sequence shown here is derived from an EMBL/GenBank/DDBJ whole genome shotgun (WGS) entry which is preliminary data.</text>
</comment>
<gene>
    <name evidence="4" type="ORF">I6N95_17090</name>
</gene>
<comment type="similarity">
    <text evidence="1">Belongs to the ADP-ribosylglycohydrolase family.</text>
</comment>
<dbReference type="InterPro" id="IPR050792">
    <property type="entry name" value="ADP-ribosylglycohydrolase"/>
</dbReference>
<feature type="binding site" evidence="3">
    <location>
        <position position="292"/>
    </location>
    <ligand>
        <name>Mg(2+)</name>
        <dbReference type="ChEBI" id="CHEBI:18420"/>
        <label>1</label>
    </ligand>
</feature>
<dbReference type="Proteomes" id="UP000674938">
    <property type="component" value="Unassembled WGS sequence"/>
</dbReference>
<dbReference type="SUPFAM" id="SSF101478">
    <property type="entry name" value="ADP-ribosylglycohydrolase"/>
    <property type="match status" value="1"/>
</dbReference>
<dbReference type="RefSeq" id="WP_209530194.1">
    <property type="nucleotide sequence ID" value="NZ_JAEEGA010000012.1"/>
</dbReference>
<dbReference type="EMBL" id="JAEEGA010000012">
    <property type="protein sequence ID" value="MBP1042735.1"/>
    <property type="molecule type" value="Genomic_DNA"/>
</dbReference>
<keyword evidence="3" id="KW-0479">Metal-binding</keyword>
<keyword evidence="2" id="KW-0378">Hydrolase</keyword>
<evidence type="ECO:0000256" key="3">
    <source>
        <dbReference type="PIRSR" id="PIRSR605502-1"/>
    </source>
</evidence>
<dbReference type="GO" id="GO:0016787">
    <property type="term" value="F:hydrolase activity"/>
    <property type="evidence" value="ECO:0007669"/>
    <property type="project" value="UniProtKB-KW"/>
</dbReference>
<dbReference type="Pfam" id="PF03747">
    <property type="entry name" value="ADP_ribosyl_GH"/>
    <property type="match status" value="1"/>
</dbReference>
<evidence type="ECO:0000256" key="1">
    <source>
        <dbReference type="ARBA" id="ARBA00010702"/>
    </source>
</evidence>
<feature type="binding site" evidence="3">
    <location>
        <position position="61"/>
    </location>
    <ligand>
        <name>Mg(2+)</name>
        <dbReference type="ChEBI" id="CHEBI:18420"/>
        <label>1</label>
    </ligand>
</feature>
<dbReference type="PANTHER" id="PTHR16222:SF24">
    <property type="entry name" value="ADP-RIBOSYLHYDROLASE ARH3"/>
    <property type="match status" value="1"/>
</dbReference>
<evidence type="ECO:0000313" key="4">
    <source>
        <dbReference type="EMBL" id="MBP1042735.1"/>
    </source>
</evidence>
<feature type="binding site" evidence="3">
    <location>
        <position position="291"/>
    </location>
    <ligand>
        <name>Mg(2+)</name>
        <dbReference type="ChEBI" id="CHEBI:18420"/>
        <label>1</label>
    </ligand>
</feature>
<evidence type="ECO:0000256" key="2">
    <source>
        <dbReference type="ARBA" id="ARBA00022801"/>
    </source>
</evidence>
<reference evidence="4" key="1">
    <citation type="submission" date="2020-12" db="EMBL/GenBank/DDBJ databases">
        <title>Vagococcus allomyrinae sp. nov. and Enterococcus lavae sp. nov., isolated from the larvae of Allomyrina dichotoma.</title>
        <authorList>
            <person name="Lee S.D."/>
        </authorList>
    </citation>
    <scope>NUCLEOTIDE SEQUENCE</scope>
    <source>
        <strain evidence="4">BWB3-3</strain>
    </source>
</reference>
<proteinExistence type="inferred from homology"/>
<accession>A0A940SVX0</accession>
<protein>
    <submittedName>
        <fullName evidence="4">ADP-ribosylglycohydrolase family protein</fullName>
    </submittedName>
</protein>
<keyword evidence="5" id="KW-1185">Reference proteome</keyword>
<dbReference type="InterPro" id="IPR005502">
    <property type="entry name" value="Ribosyl_crysJ1"/>
</dbReference>